<dbReference type="InterPro" id="IPR045745">
    <property type="entry name" value="HTH_58_Actinobacteria-type"/>
</dbReference>
<dbReference type="Pfam" id="PF19575">
    <property type="entry name" value="HTH_58"/>
    <property type="match status" value="1"/>
</dbReference>
<evidence type="ECO:0000259" key="1">
    <source>
        <dbReference type="Pfam" id="PF19575"/>
    </source>
</evidence>
<reference evidence="2 3" key="1">
    <citation type="submission" date="2020-02" db="EMBL/GenBank/DDBJ databases">
        <title>Whole-genome analyses of novel actinobacteria.</title>
        <authorList>
            <person name="Sahin N."/>
            <person name="Tatar D."/>
        </authorList>
    </citation>
    <scope>NUCLEOTIDE SEQUENCE [LARGE SCALE GENOMIC DNA]</scope>
    <source>
        <strain evidence="2 3">SB3404</strain>
    </source>
</reference>
<sequence>MSGAQRTQLAHALRAHYDTGLTVRDIANATSRSYQGVHALLKLAGTRFRSKGSPGIRRRRTP</sequence>
<proteinExistence type="predicted"/>
<dbReference type="EMBL" id="JAAKZZ010000019">
    <property type="protein sequence ID" value="NGO67454.1"/>
    <property type="molecule type" value="Genomic_DNA"/>
</dbReference>
<dbReference type="AlphaFoldDB" id="A0A6G4WSC5"/>
<dbReference type="Gene3D" id="1.10.10.60">
    <property type="entry name" value="Homeodomain-like"/>
    <property type="match status" value="1"/>
</dbReference>
<feature type="domain" description="Helix-turn-helix" evidence="1">
    <location>
        <begin position="2"/>
        <end position="54"/>
    </location>
</feature>
<keyword evidence="3" id="KW-1185">Reference proteome</keyword>
<dbReference type="Proteomes" id="UP000477722">
    <property type="component" value="Unassembled WGS sequence"/>
</dbReference>
<gene>
    <name evidence="2" type="ORF">G5C65_03605</name>
</gene>
<organism evidence="2 3">
    <name type="scientific">Streptomyces boncukensis</name>
    <dbReference type="NCBI Taxonomy" id="2711219"/>
    <lineage>
        <taxon>Bacteria</taxon>
        <taxon>Bacillati</taxon>
        <taxon>Actinomycetota</taxon>
        <taxon>Actinomycetes</taxon>
        <taxon>Kitasatosporales</taxon>
        <taxon>Streptomycetaceae</taxon>
        <taxon>Streptomyces</taxon>
    </lineage>
</organism>
<accession>A0A6G4WSC5</accession>
<evidence type="ECO:0000313" key="2">
    <source>
        <dbReference type="EMBL" id="NGO67454.1"/>
    </source>
</evidence>
<protein>
    <recommendedName>
        <fullName evidence="1">Helix-turn-helix domain-containing protein</fullName>
    </recommendedName>
</protein>
<comment type="caution">
    <text evidence="2">The sequence shown here is derived from an EMBL/GenBank/DDBJ whole genome shotgun (WGS) entry which is preliminary data.</text>
</comment>
<name>A0A6G4WSC5_9ACTN</name>
<evidence type="ECO:0000313" key="3">
    <source>
        <dbReference type="Proteomes" id="UP000477722"/>
    </source>
</evidence>